<evidence type="ECO:0000313" key="1">
    <source>
        <dbReference type="EMBL" id="KAJ8344035.1"/>
    </source>
</evidence>
<sequence length="71" mass="7877">MGLSVKIGQGCPLPRDHIRHSVRTQRKFTTTSAVHHHPQRSHLHITNKGVELVPENVMSTEEPAVAISLHA</sequence>
<organism evidence="1 2">
    <name type="scientific">Synaphobranchus kaupii</name>
    <name type="common">Kaup's arrowtooth eel</name>
    <dbReference type="NCBI Taxonomy" id="118154"/>
    <lineage>
        <taxon>Eukaryota</taxon>
        <taxon>Metazoa</taxon>
        <taxon>Chordata</taxon>
        <taxon>Craniata</taxon>
        <taxon>Vertebrata</taxon>
        <taxon>Euteleostomi</taxon>
        <taxon>Actinopterygii</taxon>
        <taxon>Neopterygii</taxon>
        <taxon>Teleostei</taxon>
        <taxon>Anguilliformes</taxon>
        <taxon>Synaphobranchidae</taxon>
        <taxon>Synaphobranchus</taxon>
    </lineage>
</organism>
<keyword evidence="2" id="KW-1185">Reference proteome</keyword>
<reference evidence="1" key="1">
    <citation type="journal article" date="2023" name="Science">
        <title>Genome structures resolve the early diversification of teleost fishes.</title>
        <authorList>
            <person name="Parey E."/>
            <person name="Louis A."/>
            <person name="Montfort J."/>
            <person name="Bouchez O."/>
            <person name="Roques C."/>
            <person name="Iampietro C."/>
            <person name="Lluch J."/>
            <person name="Castinel A."/>
            <person name="Donnadieu C."/>
            <person name="Desvignes T."/>
            <person name="Floi Bucao C."/>
            <person name="Jouanno E."/>
            <person name="Wen M."/>
            <person name="Mejri S."/>
            <person name="Dirks R."/>
            <person name="Jansen H."/>
            <person name="Henkel C."/>
            <person name="Chen W.J."/>
            <person name="Zahm M."/>
            <person name="Cabau C."/>
            <person name="Klopp C."/>
            <person name="Thompson A.W."/>
            <person name="Robinson-Rechavi M."/>
            <person name="Braasch I."/>
            <person name="Lecointre G."/>
            <person name="Bobe J."/>
            <person name="Postlethwait J.H."/>
            <person name="Berthelot C."/>
            <person name="Roest Crollius H."/>
            <person name="Guiguen Y."/>
        </authorList>
    </citation>
    <scope>NUCLEOTIDE SEQUENCE</scope>
    <source>
        <strain evidence="1">WJC10195</strain>
    </source>
</reference>
<name>A0A9Q1ILL2_SYNKA</name>
<dbReference type="Proteomes" id="UP001152622">
    <property type="component" value="Chromosome 13"/>
</dbReference>
<accession>A0A9Q1ILL2</accession>
<gene>
    <name evidence="1" type="ORF">SKAU_G00313640</name>
</gene>
<evidence type="ECO:0000313" key="2">
    <source>
        <dbReference type="Proteomes" id="UP001152622"/>
    </source>
</evidence>
<dbReference type="AlphaFoldDB" id="A0A9Q1ILL2"/>
<comment type="caution">
    <text evidence="1">The sequence shown here is derived from an EMBL/GenBank/DDBJ whole genome shotgun (WGS) entry which is preliminary data.</text>
</comment>
<proteinExistence type="predicted"/>
<protein>
    <submittedName>
        <fullName evidence="1">Uncharacterized protein</fullName>
    </submittedName>
</protein>
<dbReference type="EMBL" id="JAINUF010000013">
    <property type="protein sequence ID" value="KAJ8344035.1"/>
    <property type="molecule type" value="Genomic_DNA"/>
</dbReference>